<dbReference type="HAMAP" id="MF_00926">
    <property type="entry name" value="DksA"/>
    <property type="match status" value="1"/>
</dbReference>
<evidence type="ECO:0000259" key="9">
    <source>
        <dbReference type="Pfam" id="PF21157"/>
    </source>
</evidence>
<evidence type="ECO:0000256" key="1">
    <source>
        <dbReference type="ARBA" id="ARBA00022490"/>
    </source>
</evidence>
<dbReference type="Gene3D" id="1.20.120.910">
    <property type="entry name" value="DksA, coiled-coil domain"/>
    <property type="match status" value="1"/>
</dbReference>
<evidence type="ECO:0000313" key="11">
    <source>
        <dbReference type="Proteomes" id="UP000241762"/>
    </source>
</evidence>
<evidence type="ECO:0000256" key="5">
    <source>
        <dbReference type="HAMAP-Rule" id="MF_00926"/>
    </source>
</evidence>
<feature type="zinc finger region" description="dksA C4-type" evidence="6">
    <location>
        <begin position="104"/>
        <end position="128"/>
    </location>
</feature>
<comment type="caution">
    <text evidence="5">Lacks conserved residue(s) required for the propagation of feature annotation.</text>
</comment>
<name>A0A2P1P813_9RICK</name>
<evidence type="ECO:0000256" key="7">
    <source>
        <dbReference type="SAM" id="MobiDB-lite"/>
    </source>
</evidence>
<dbReference type="Proteomes" id="UP000241762">
    <property type="component" value="Chromosome"/>
</dbReference>
<organism evidence="10 11">
    <name type="scientific">Candidatus Phycorickettsia trachydisci</name>
    <dbReference type="NCBI Taxonomy" id="2115978"/>
    <lineage>
        <taxon>Bacteria</taxon>
        <taxon>Pseudomonadati</taxon>
        <taxon>Pseudomonadota</taxon>
        <taxon>Alphaproteobacteria</taxon>
        <taxon>Rickettsiales</taxon>
        <taxon>Rickettsiaceae</taxon>
        <taxon>Candidatus Phycorickettsia</taxon>
    </lineage>
</organism>
<dbReference type="AlphaFoldDB" id="A0A2P1P813"/>
<dbReference type="RefSeq" id="WP_106874265.1">
    <property type="nucleotide sequence ID" value="NZ_CP027845.1"/>
</dbReference>
<dbReference type="GO" id="GO:0010468">
    <property type="term" value="P:regulation of gene expression"/>
    <property type="evidence" value="ECO:0007669"/>
    <property type="project" value="UniProtKB-UniRule"/>
</dbReference>
<accession>A0A2P1P813</accession>
<dbReference type="EMBL" id="CP027845">
    <property type="protein sequence ID" value="AVP87401.1"/>
    <property type="molecule type" value="Genomic_DNA"/>
</dbReference>
<evidence type="ECO:0000313" key="10">
    <source>
        <dbReference type="EMBL" id="AVP87401.1"/>
    </source>
</evidence>
<comment type="subunit">
    <text evidence="5">Interacts directly with the RNA polymerase.</text>
</comment>
<evidence type="ECO:0000256" key="4">
    <source>
        <dbReference type="ARBA" id="ARBA00022833"/>
    </source>
</evidence>
<keyword evidence="11" id="KW-1185">Reference proteome</keyword>
<evidence type="ECO:0000256" key="3">
    <source>
        <dbReference type="ARBA" id="ARBA00022771"/>
    </source>
</evidence>
<dbReference type="PANTHER" id="PTHR33823">
    <property type="entry name" value="RNA POLYMERASE-BINDING TRANSCRIPTION FACTOR DKSA-RELATED"/>
    <property type="match status" value="1"/>
</dbReference>
<evidence type="ECO:0000256" key="2">
    <source>
        <dbReference type="ARBA" id="ARBA00022723"/>
    </source>
</evidence>
<dbReference type="InterPro" id="IPR048489">
    <property type="entry name" value="DksA_N"/>
</dbReference>
<dbReference type="OrthoDB" id="9803742at2"/>
<protein>
    <recommendedName>
        <fullName evidence="5">RNA polymerase-binding transcription factor DksA</fullName>
    </recommendedName>
</protein>
<dbReference type="PANTHER" id="PTHR33823:SF2">
    <property type="entry name" value="RNA POLYMERASE-BINDING TRANSCRIPTION FACTOR DKSA"/>
    <property type="match status" value="1"/>
</dbReference>
<feature type="region of interest" description="Disordered" evidence="7">
    <location>
        <begin position="1"/>
        <end position="21"/>
    </location>
</feature>
<dbReference type="InterPro" id="IPR000962">
    <property type="entry name" value="Znf_DskA_TraR"/>
</dbReference>
<dbReference type="SUPFAM" id="SSF109635">
    <property type="entry name" value="DnaK suppressor protein DksA, alpha-hairpin domain"/>
    <property type="match status" value="1"/>
</dbReference>
<dbReference type="SUPFAM" id="SSF57716">
    <property type="entry name" value="Glucocorticoid receptor-like (DNA-binding domain)"/>
    <property type="match status" value="1"/>
</dbReference>
<dbReference type="GO" id="GO:0005737">
    <property type="term" value="C:cytoplasm"/>
    <property type="evidence" value="ECO:0007669"/>
    <property type="project" value="UniProtKB-SubCell"/>
</dbReference>
<dbReference type="NCBIfam" id="TIGR02420">
    <property type="entry name" value="dksA"/>
    <property type="match status" value="1"/>
</dbReference>
<sequence>MSNTLIPSSILPKDYEPSEAEPYMSPKQLLYFKNILTKWKDQLLNEGNQAIEHLSGLSQPDLNDQAAMEAEAAIELRHEDRKRKLLNKINDALERIDNGEYGYCEETGEPIGLWRLKARPIATLCIDAQERYERHKKQFVDSNEDSGDDE</sequence>
<comment type="subcellular location">
    <subcellularLocation>
        <location evidence="5">Cytoplasm</location>
    </subcellularLocation>
</comment>
<dbReference type="InterPro" id="IPR020458">
    <property type="entry name" value="Znf_DskA_TraR_CS"/>
</dbReference>
<keyword evidence="4 5" id="KW-0862">Zinc</keyword>
<keyword evidence="1 5" id="KW-0963">Cytoplasm</keyword>
<feature type="domain" description="Zinc finger DksA/TraR C4-type" evidence="8">
    <location>
        <begin position="99"/>
        <end position="134"/>
    </location>
</feature>
<gene>
    <name evidence="5" type="primary">dksA</name>
    <name evidence="10" type="ORF">phytr_4510</name>
</gene>
<keyword evidence="3 5" id="KW-0863">Zinc-finger</keyword>
<dbReference type="InterPro" id="IPR037187">
    <property type="entry name" value="DnaK_N"/>
</dbReference>
<dbReference type="PROSITE" id="PS51128">
    <property type="entry name" value="ZF_DKSA_2"/>
    <property type="match status" value="1"/>
</dbReference>
<dbReference type="PROSITE" id="PS01102">
    <property type="entry name" value="ZF_DKSA_1"/>
    <property type="match status" value="1"/>
</dbReference>
<dbReference type="KEGG" id="ptc:phytr_4510"/>
<dbReference type="GO" id="GO:0008270">
    <property type="term" value="F:zinc ion binding"/>
    <property type="evidence" value="ECO:0007669"/>
    <property type="project" value="UniProtKB-UniRule"/>
</dbReference>
<comment type="similarity">
    <text evidence="5">Belongs to the DksA family.</text>
</comment>
<evidence type="ECO:0000256" key="6">
    <source>
        <dbReference type="PROSITE-ProRule" id="PRU00510"/>
    </source>
</evidence>
<evidence type="ECO:0000259" key="8">
    <source>
        <dbReference type="Pfam" id="PF01258"/>
    </source>
</evidence>
<proteinExistence type="inferred from homology"/>
<dbReference type="Pfam" id="PF21157">
    <property type="entry name" value="DksA_N"/>
    <property type="match status" value="1"/>
</dbReference>
<dbReference type="InterPro" id="IPR012784">
    <property type="entry name" value="DksA_RNA_pol-bd"/>
</dbReference>
<comment type="function">
    <text evidence="5">Transcription factor that acts by binding directly to the RNA polymerase (RNAP). Required for negative regulation of rRNA expression and positive regulation of several amino acid biosynthesis promoters.</text>
</comment>
<feature type="domain" description="DnaK suppressor protein DksA N-terminal" evidence="9">
    <location>
        <begin position="28"/>
        <end position="96"/>
    </location>
</feature>
<keyword evidence="2 5" id="KW-0479">Metal-binding</keyword>
<reference evidence="10 11" key="1">
    <citation type="submission" date="2018-03" db="EMBL/GenBank/DDBJ databases">
        <title>A gene transfer event suggests a long-term partnership between eustigmatophyte algae and a novel lineage of endosymbiotic bacteria.</title>
        <authorList>
            <person name="Yurchenko T."/>
            <person name="Sevcikova T."/>
            <person name="Pribyl P."/>
            <person name="El Karkouri K."/>
            <person name="Klimes V."/>
            <person name="Amaral R."/>
            <person name="Zbrankova V."/>
            <person name="Kim E."/>
            <person name="Raoult D."/>
            <person name="Santos L.M.A."/>
            <person name="Elias M."/>
        </authorList>
    </citation>
    <scope>NUCLEOTIDE SEQUENCE [LARGE SCALE GENOMIC DNA]</scope>
    <source>
        <strain evidence="10">CCALA 838</strain>
    </source>
</reference>
<dbReference type="Pfam" id="PF01258">
    <property type="entry name" value="zf-dskA_traR"/>
    <property type="match status" value="1"/>
</dbReference>